<organism evidence="1 2">
    <name type="scientific">Alkalimonas cellulosilytica</name>
    <dbReference type="NCBI Taxonomy" id="3058395"/>
    <lineage>
        <taxon>Bacteria</taxon>
        <taxon>Pseudomonadati</taxon>
        <taxon>Pseudomonadota</taxon>
        <taxon>Gammaproteobacteria</taxon>
        <taxon>Alkalimonas</taxon>
    </lineage>
</organism>
<comment type="caution">
    <text evidence="1">The sequence shown here is derived from an EMBL/GenBank/DDBJ whole genome shotgun (WGS) entry which is preliminary data.</text>
</comment>
<reference evidence="1 2" key="1">
    <citation type="submission" date="2023-07" db="EMBL/GenBank/DDBJ databases">
        <title>Alkalimonas sp., MEB108 novel, alkaliphilic bacterium isolated from Lonar Lake, India.</title>
        <authorList>
            <person name="Joshi A."/>
            <person name="Thite S."/>
        </authorList>
    </citation>
    <scope>NUCLEOTIDE SEQUENCE [LARGE SCALE GENOMIC DNA]</scope>
    <source>
        <strain evidence="1 2">MEB108</strain>
    </source>
</reference>
<dbReference type="Proteomes" id="UP001336314">
    <property type="component" value="Unassembled WGS sequence"/>
</dbReference>
<proteinExistence type="predicted"/>
<dbReference type="EMBL" id="JAUHLI010000027">
    <property type="protein sequence ID" value="MEE2003258.1"/>
    <property type="molecule type" value="Genomic_DNA"/>
</dbReference>
<dbReference type="PROSITE" id="PS51257">
    <property type="entry name" value="PROKAR_LIPOPROTEIN"/>
    <property type="match status" value="1"/>
</dbReference>
<evidence type="ECO:0000313" key="2">
    <source>
        <dbReference type="Proteomes" id="UP001336314"/>
    </source>
</evidence>
<evidence type="ECO:0000313" key="1">
    <source>
        <dbReference type="EMBL" id="MEE2003258.1"/>
    </source>
</evidence>
<sequence length="369" mass="40444">MSHFTSRVRIAFVSVGIGFLAACGDSKPSFDISTETVGAGSITPAVTQVKQGDSTQLRVSPASNHQIIQVSGCGGRLEGSAFIIPSVQANCRVVAEFAPIMTLSVSSVPTSLSEHEKSTIPFVIHQPYGTPVISLSSSLADEVATVNYSPEKGVITIQVHELFQDNELELTLTVKDQSPAGALVKRHSIALKNTSALLKMQLLDAWREDFSLEAIAQESMWVLDRYFHLGQMAGHLSSSWYRQELQHLASALQDFDTSNLISLTQLDITADYRSKAVDEKALDVHLTQIKEQLLLALWPANQLQQQIQFKLPSSLLPELATDAFYLTEQARLSQFIGNPALGSHDGNGWVFSRQFHFLNTLQSAVDCMD</sequence>
<evidence type="ECO:0008006" key="3">
    <source>
        <dbReference type="Google" id="ProtNLM"/>
    </source>
</evidence>
<accession>A0ABU7JAG0</accession>
<dbReference type="RefSeq" id="WP_330130302.1">
    <property type="nucleotide sequence ID" value="NZ_JAUHLI010000027.1"/>
</dbReference>
<name>A0ABU7JAG0_9GAMM</name>
<protein>
    <recommendedName>
        <fullName evidence="3">Lipoprotein</fullName>
    </recommendedName>
</protein>
<gene>
    <name evidence="1" type="ORF">QWY20_17535</name>
</gene>
<keyword evidence="2" id="KW-1185">Reference proteome</keyword>